<gene>
    <name evidence="2" type="ORF">CLV74_105166</name>
</gene>
<name>A0A2T0WU12_9RHOB</name>
<evidence type="ECO:0000256" key="1">
    <source>
        <dbReference type="SAM" id="SignalP"/>
    </source>
</evidence>
<dbReference type="InterPro" id="IPR010634">
    <property type="entry name" value="DUF1223"/>
</dbReference>
<evidence type="ECO:0000313" key="2">
    <source>
        <dbReference type="EMBL" id="PRY90185.1"/>
    </source>
</evidence>
<dbReference type="SUPFAM" id="SSF52833">
    <property type="entry name" value="Thioredoxin-like"/>
    <property type="match status" value="1"/>
</dbReference>
<feature type="chain" id="PRO_5015560134" description="Secreted protein" evidence="1">
    <location>
        <begin position="24"/>
        <end position="235"/>
    </location>
</feature>
<dbReference type="EMBL" id="PVTQ01000005">
    <property type="protein sequence ID" value="PRY90185.1"/>
    <property type="molecule type" value="Genomic_DNA"/>
</dbReference>
<dbReference type="PANTHER" id="PTHR36057">
    <property type="match status" value="1"/>
</dbReference>
<dbReference type="OrthoDB" id="9808254at2"/>
<evidence type="ECO:0008006" key="4">
    <source>
        <dbReference type="Google" id="ProtNLM"/>
    </source>
</evidence>
<evidence type="ECO:0000313" key="3">
    <source>
        <dbReference type="Proteomes" id="UP000238392"/>
    </source>
</evidence>
<reference evidence="2 3" key="1">
    <citation type="submission" date="2018-03" db="EMBL/GenBank/DDBJ databases">
        <title>Genomic Encyclopedia of Archaeal and Bacterial Type Strains, Phase II (KMG-II): from individual species to whole genera.</title>
        <authorList>
            <person name="Goeker M."/>
        </authorList>
    </citation>
    <scope>NUCLEOTIDE SEQUENCE [LARGE SCALE GENOMIC DNA]</scope>
    <source>
        <strain evidence="2 3">DSM 100212</strain>
    </source>
</reference>
<dbReference type="InterPro" id="IPR036249">
    <property type="entry name" value="Thioredoxin-like_sf"/>
</dbReference>
<dbReference type="PANTHER" id="PTHR36057:SF1">
    <property type="entry name" value="LIPOPROTEIN LIPID ATTACHMENT SITE-LIKE PROTEIN, PUTATIVE (DUF1223)-RELATED"/>
    <property type="match status" value="1"/>
</dbReference>
<feature type="signal peptide" evidence="1">
    <location>
        <begin position="1"/>
        <end position="23"/>
    </location>
</feature>
<sequence>MKRIGALFSVLACFAAAPQGAQAEPDPIVIELFTSQGCSSCPSADALLAKLASRDDVLALSLHVDYWDYIGWPDEFAMPQFTKRQKGYARAMGERMIYTPQMILEGQTHVVGNRPMDVADALMRVSETRGGSDMTASLAGDQLTVSVYQMPAAKEPMLLQLVSYTPSETVKIGRGENAGKEVTYVNVVTSWQVLTEWDGQGTLSMTLPETPANQPLALILQHPRQGAIEAAALLR</sequence>
<comment type="caution">
    <text evidence="2">The sequence shown here is derived from an EMBL/GenBank/DDBJ whole genome shotgun (WGS) entry which is preliminary data.</text>
</comment>
<organism evidence="2 3">
    <name type="scientific">Donghicola tyrosinivorans</name>
    <dbReference type="NCBI Taxonomy" id="1652492"/>
    <lineage>
        <taxon>Bacteria</taxon>
        <taxon>Pseudomonadati</taxon>
        <taxon>Pseudomonadota</taxon>
        <taxon>Alphaproteobacteria</taxon>
        <taxon>Rhodobacterales</taxon>
        <taxon>Roseobacteraceae</taxon>
        <taxon>Donghicola</taxon>
    </lineage>
</organism>
<dbReference type="Pfam" id="PF06764">
    <property type="entry name" value="DUF1223"/>
    <property type="match status" value="1"/>
</dbReference>
<proteinExistence type="predicted"/>
<dbReference type="AlphaFoldDB" id="A0A2T0WU12"/>
<protein>
    <recommendedName>
        <fullName evidence="4">Secreted protein</fullName>
    </recommendedName>
</protein>
<keyword evidence="1" id="KW-0732">Signal</keyword>
<accession>A0A2T0WU12</accession>
<dbReference type="RefSeq" id="WP_106264002.1">
    <property type="nucleotide sequence ID" value="NZ_PVTQ01000005.1"/>
</dbReference>
<keyword evidence="3" id="KW-1185">Reference proteome</keyword>
<dbReference type="Proteomes" id="UP000238392">
    <property type="component" value="Unassembled WGS sequence"/>
</dbReference>